<proteinExistence type="predicted"/>
<feature type="domain" description="Sulfatase N-terminal" evidence="3">
    <location>
        <begin position="3"/>
        <end position="330"/>
    </location>
</feature>
<keyword evidence="2" id="KW-0378">Hydrolase</keyword>
<reference evidence="4 7" key="1">
    <citation type="submission" date="2021-01" db="EMBL/GenBank/DDBJ databases">
        <title>Diatom-associated Roseobacters Show Island Model of Population Structure.</title>
        <authorList>
            <person name="Qu L."/>
            <person name="Feng X."/>
            <person name="Chen Y."/>
            <person name="Li L."/>
            <person name="Wang X."/>
            <person name="Hu Z."/>
            <person name="Wang H."/>
            <person name="Luo H."/>
        </authorList>
    </citation>
    <scope>NUCLEOTIDE SEQUENCE</scope>
    <source>
        <strain evidence="5 7">CC28-63</strain>
        <strain evidence="4">CC28-69</strain>
    </source>
</reference>
<dbReference type="Pfam" id="PF00884">
    <property type="entry name" value="Sulfatase"/>
    <property type="match status" value="1"/>
</dbReference>
<evidence type="ECO:0000313" key="6">
    <source>
        <dbReference type="Proteomes" id="UP000755667"/>
    </source>
</evidence>
<organism evidence="4 6">
    <name type="scientific">Marivita cryptomonadis</name>
    <dbReference type="NCBI Taxonomy" id="505252"/>
    <lineage>
        <taxon>Bacteria</taxon>
        <taxon>Pseudomonadati</taxon>
        <taxon>Pseudomonadota</taxon>
        <taxon>Alphaproteobacteria</taxon>
        <taxon>Rhodobacterales</taxon>
        <taxon>Roseobacteraceae</taxon>
        <taxon>Marivita</taxon>
    </lineage>
</organism>
<dbReference type="InterPro" id="IPR000917">
    <property type="entry name" value="Sulfatase_N"/>
</dbReference>
<evidence type="ECO:0000259" key="3">
    <source>
        <dbReference type="Pfam" id="PF00884"/>
    </source>
</evidence>
<dbReference type="PANTHER" id="PTHR45953">
    <property type="entry name" value="IDURONATE 2-SULFATASE"/>
    <property type="match status" value="1"/>
</dbReference>
<dbReference type="PANTHER" id="PTHR45953:SF1">
    <property type="entry name" value="IDURONATE 2-SULFATASE"/>
    <property type="match status" value="1"/>
</dbReference>
<dbReference type="InterPro" id="IPR017850">
    <property type="entry name" value="Alkaline_phosphatase_core_sf"/>
</dbReference>
<dbReference type="GO" id="GO:0046872">
    <property type="term" value="F:metal ion binding"/>
    <property type="evidence" value="ECO:0007669"/>
    <property type="project" value="UniProtKB-KW"/>
</dbReference>
<evidence type="ECO:0000313" key="4">
    <source>
        <dbReference type="EMBL" id="MBM2414982.1"/>
    </source>
</evidence>
<protein>
    <submittedName>
        <fullName evidence="4">Sulfatase</fullName>
    </submittedName>
</protein>
<evidence type="ECO:0000256" key="1">
    <source>
        <dbReference type="ARBA" id="ARBA00022723"/>
    </source>
</evidence>
<dbReference type="GO" id="GO:0004423">
    <property type="term" value="F:iduronate-2-sulfatase activity"/>
    <property type="evidence" value="ECO:0007669"/>
    <property type="project" value="TreeGrafter"/>
</dbReference>
<dbReference type="EMBL" id="JAFBXF010000023">
    <property type="protein sequence ID" value="MBM2419653.1"/>
    <property type="molecule type" value="Genomic_DNA"/>
</dbReference>
<evidence type="ECO:0000313" key="7">
    <source>
        <dbReference type="Proteomes" id="UP000809440"/>
    </source>
</evidence>
<dbReference type="Proteomes" id="UP000809440">
    <property type="component" value="Unassembled WGS sequence"/>
</dbReference>
<dbReference type="GO" id="GO:0005737">
    <property type="term" value="C:cytoplasm"/>
    <property type="evidence" value="ECO:0007669"/>
    <property type="project" value="TreeGrafter"/>
</dbReference>
<keyword evidence="1" id="KW-0479">Metal-binding</keyword>
<keyword evidence="7" id="KW-1185">Reference proteome</keyword>
<sequence length="505" mass="58124">MKTVFVLLDSLNRNAMECYGPTSVQTPNFARFAKRAVTFDNHYVGSLPCIPARRDLHTGRINFLHRSWGPLEPFDDSFPEILKQSGTYSHIATDHHHYFADGGATYHQRYSSWDLVRGQAIDRWKAHVNPDLDSLREDYHPLQHHRANYMINRSYVADEADYCGPQVFNLAQEFLAQNHKDDDWLLQLECFDPHEPFHAPPRFREMYPTDYDGPILDWPVYKRVTETPEEIAELRANYAALTTMCDEYFGKLLDFFDEHDLWKDTCLVLTTDHGFLLGEHDWWSKNRMPVYDEIARIPLMIAHPDHADQGGTRRKALTQSTDIMPTLLELHNKDIPRDVLGKSLLPLLKTNHVIRDAAIFGYFGAACNVTDGRYVYHRYPEKLTAEGLYEYTLMPTRMTARFSISELVGATLENPFDFSKGVPLLKLKPRANDVGETIEVQGMDFADTQTRLYDLHNDPDQTTPIDDPDVEARLVAAMVRLMVEADAPQELFTRFDLPREGAANV</sequence>
<dbReference type="RefSeq" id="WP_138487694.1">
    <property type="nucleotide sequence ID" value="NZ_JAFBWU010000023.1"/>
</dbReference>
<dbReference type="Gene3D" id="3.40.720.10">
    <property type="entry name" value="Alkaline Phosphatase, subunit A"/>
    <property type="match status" value="1"/>
</dbReference>
<evidence type="ECO:0000256" key="2">
    <source>
        <dbReference type="ARBA" id="ARBA00022801"/>
    </source>
</evidence>
<dbReference type="CDD" id="cd16148">
    <property type="entry name" value="sulfatase_like"/>
    <property type="match status" value="1"/>
</dbReference>
<dbReference type="Proteomes" id="UP000755667">
    <property type="component" value="Unassembled WGS sequence"/>
</dbReference>
<dbReference type="AlphaFoldDB" id="A0A9Q2PFT7"/>
<gene>
    <name evidence="4" type="ORF">JQX41_21970</name>
    <name evidence="5" type="ORF">JQX48_21990</name>
</gene>
<name>A0A9Q2PFT7_9RHOB</name>
<comment type="caution">
    <text evidence="4">The sequence shown here is derived from an EMBL/GenBank/DDBJ whole genome shotgun (WGS) entry which is preliminary data.</text>
</comment>
<dbReference type="SUPFAM" id="SSF53649">
    <property type="entry name" value="Alkaline phosphatase-like"/>
    <property type="match status" value="1"/>
</dbReference>
<dbReference type="EMBL" id="JAFBXE010000023">
    <property type="protein sequence ID" value="MBM2414982.1"/>
    <property type="molecule type" value="Genomic_DNA"/>
</dbReference>
<accession>A0A9Q2PFT7</accession>
<evidence type="ECO:0000313" key="5">
    <source>
        <dbReference type="EMBL" id="MBM2419653.1"/>
    </source>
</evidence>